<dbReference type="RefSeq" id="WP_030134645.1">
    <property type="nucleotide sequence ID" value="NZ_LK021340.1"/>
</dbReference>
<dbReference type="GO" id="GO:0042744">
    <property type="term" value="P:hydrogen peroxide catabolic process"/>
    <property type="evidence" value="ECO:0007669"/>
    <property type="project" value="TreeGrafter"/>
</dbReference>
<evidence type="ECO:0000256" key="1">
    <source>
        <dbReference type="ARBA" id="ARBA00005329"/>
    </source>
</evidence>
<dbReference type="PANTHER" id="PTHR11465">
    <property type="entry name" value="CATALASE"/>
    <property type="match status" value="1"/>
</dbReference>
<keyword evidence="10" id="KW-0472">Membrane</keyword>
<name>A0AAV2WQ51_MYCNE</name>
<feature type="transmembrane region" description="Helical" evidence="10">
    <location>
        <begin position="21"/>
        <end position="47"/>
    </location>
</feature>
<keyword evidence="2 7" id="KW-0575">Peroxidase</keyword>
<feature type="active site" evidence="8">
    <location>
        <position position="76"/>
    </location>
</feature>
<dbReference type="Gene3D" id="1.20.1280.120">
    <property type="match status" value="1"/>
</dbReference>
<protein>
    <recommendedName>
        <fullName evidence="7">Catalase-related peroxidase</fullName>
        <ecNumber evidence="7">1.11.1.-</ecNumber>
    </recommendedName>
</protein>
<comment type="similarity">
    <text evidence="1 7">Belongs to the catalase family.</text>
</comment>
<dbReference type="EMBL" id="LK021340">
    <property type="protein sequence ID" value="CDQ46365.1"/>
    <property type="molecule type" value="Genomic_DNA"/>
</dbReference>
<proteinExistence type="inferred from homology"/>
<evidence type="ECO:0000256" key="7">
    <source>
        <dbReference type="PIRNR" id="PIRNR000296"/>
    </source>
</evidence>
<dbReference type="GO" id="GO:0042542">
    <property type="term" value="P:response to hydrogen peroxide"/>
    <property type="evidence" value="ECO:0007669"/>
    <property type="project" value="TreeGrafter"/>
</dbReference>
<sequence>MGSSAHDPLFRWRDNPVTRRSLLAGLGAVGVFAAVDLGSIAVAKGWIGRGASLTRQSFIDGFVSVYGRHPGFRRNHAKGLALTGYFDSNGRGAELSTAQVFTAGRTPVVGRFSLAGGNPFGADTPGAARGLGLAFGFPGGEQWRTAMLNTAVFPDNSPQGFYDRLLASKPQPDTGKPDPEAMKRFYAAHPETVAATAVNKQNPPTTGFADSIFFSLNAFMFVDAAGKRTPVRWSLHPDQSALPPGRGDNGLFDAAARQLRSGPLRWRLLLIIGEPGDPTDDATLPWPAERRSIEAGTVTLTGASTEAPGNARDVNFDPLVLPDGIEPSDDPLLSARSAVYAASYRARAGEAYSTPAVVVTADRP</sequence>
<dbReference type="InterPro" id="IPR011614">
    <property type="entry name" value="Catalase_core"/>
</dbReference>
<dbReference type="InterPro" id="IPR018028">
    <property type="entry name" value="Catalase"/>
</dbReference>
<keyword evidence="3 7" id="KW-0349">Heme</keyword>
<evidence type="ECO:0000256" key="2">
    <source>
        <dbReference type="ARBA" id="ARBA00022559"/>
    </source>
</evidence>
<dbReference type="Pfam" id="PF00199">
    <property type="entry name" value="Catalase"/>
    <property type="match status" value="1"/>
</dbReference>
<organism evidence="12 13">
    <name type="scientific">Mycolicibacterium neoaurum</name>
    <name type="common">Mycobacterium neoaurum</name>
    <dbReference type="NCBI Taxonomy" id="1795"/>
    <lineage>
        <taxon>Bacteria</taxon>
        <taxon>Bacillati</taxon>
        <taxon>Actinomycetota</taxon>
        <taxon>Actinomycetes</taxon>
        <taxon>Mycobacteriales</taxon>
        <taxon>Mycobacteriaceae</taxon>
        <taxon>Mycolicibacterium</taxon>
    </lineage>
</organism>
<reference evidence="12" key="2">
    <citation type="submission" date="2015-09" db="EMBL/GenBank/DDBJ databases">
        <title>Draft genome sequence of Mycobacterium neoaurum DSM 44074.</title>
        <authorList>
            <person name="Croce O."/>
            <person name="Robert C."/>
            <person name="Raoult D."/>
            <person name="Drancourt M."/>
        </authorList>
    </citation>
    <scope>NUCLEOTIDE SEQUENCE</scope>
    <source>
        <strain evidence="12">DSM 44074</strain>
    </source>
</reference>
<dbReference type="SUPFAM" id="SSF56634">
    <property type="entry name" value="Heme-dependent catalase-like"/>
    <property type="match status" value="1"/>
</dbReference>
<dbReference type="PANTHER" id="PTHR11465:SF9">
    <property type="entry name" value="CATALASE"/>
    <property type="match status" value="1"/>
</dbReference>
<gene>
    <name evidence="12" type="ORF">BN1047_04272</name>
</gene>
<evidence type="ECO:0000313" key="12">
    <source>
        <dbReference type="EMBL" id="CDQ46365.1"/>
    </source>
</evidence>
<dbReference type="InterPro" id="IPR020835">
    <property type="entry name" value="Catalase_sf"/>
</dbReference>
<dbReference type="PROSITE" id="PS51318">
    <property type="entry name" value="TAT"/>
    <property type="match status" value="1"/>
</dbReference>
<dbReference type="InterPro" id="IPR024168">
    <property type="entry name" value="Catalase_SrpA-type_pred"/>
</dbReference>
<comment type="cofactor">
    <cofactor evidence="7">
        <name>heme</name>
        <dbReference type="ChEBI" id="CHEBI:30413"/>
    </cofactor>
</comment>
<dbReference type="AlphaFoldDB" id="A0AAV2WQ51"/>
<evidence type="ECO:0000256" key="5">
    <source>
        <dbReference type="ARBA" id="ARBA00023002"/>
    </source>
</evidence>
<keyword evidence="10" id="KW-1133">Transmembrane helix</keyword>
<evidence type="ECO:0000259" key="11">
    <source>
        <dbReference type="SMART" id="SM01060"/>
    </source>
</evidence>
<dbReference type="GO" id="GO:0046872">
    <property type="term" value="F:metal ion binding"/>
    <property type="evidence" value="ECO:0007669"/>
    <property type="project" value="UniProtKB-KW"/>
</dbReference>
<keyword evidence="6 7" id="KW-0408">Iron</keyword>
<evidence type="ECO:0000256" key="6">
    <source>
        <dbReference type="ARBA" id="ARBA00023004"/>
    </source>
</evidence>
<dbReference type="InterPro" id="IPR006311">
    <property type="entry name" value="TAT_signal"/>
</dbReference>
<accession>A0AAV2WQ51</accession>
<reference evidence="12" key="1">
    <citation type="submission" date="2014-05" db="EMBL/GenBank/DDBJ databases">
        <authorList>
            <person name="Urmite Genomes"/>
        </authorList>
    </citation>
    <scope>NUCLEOTIDE SEQUENCE</scope>
    <source>
        <strain evidence="12">DSM 44074</strain>
    </source>
</reference>
<evidence type="ECO:0000313" key="13">
    <source>
        <dbReference type="Proteomes" id="UP000028864"/>
    </source>
</evidence>
<dbReference type="GO" id="GO:0020037">
    <property type="term" value="F:heme binding"/>
    <property type="evidence" value="ECO:0007669"/>
    <property type="project" value="InterPro"/>
</dbReference>
<evidence type="ECO:0000256" key="8">
    <source>
        <dbReference type="PIRSR" id="PIRSR000296-1"/>
    </source>
</evidence>
<evidence type="ECO:0000256" key="10">
    <source>
        <dbReference type="SAM" id="Phobius"/>
    </source>
</evidence>
<dbReference type="EC" id="1.11.1.-" evidence="7"/>
<feature type="binding site" description="axial binding residue" evidence="9">
    <location>
        <position position="340"/>
    </location>
    <ligand>
        <name>heme</name>
        <dbReference type="ChEBI" id="CHEBI:30413"/>
    </ligand>
    <ligandPart>
        <name>Fe</name>
        <dbReference type="ChEBI" id="CHEBI:18248"/>
    </ligandPart>
</feature>
<keyword evidence="4 7" id="KW-0479">Metal-binding</keyword>
<comment type="function">
    <text evidence="7">Has an organic peroxide-dependent peroxidase activity.</text>
</comment>
<dbReference type="PIRSF" id="PIRSF000296">
    <property type="entry name" value="SrpA"/>
    <property type="match status" value="1"/>
</dbReference>
<keyword evidence="10" id="KW-0812">Transmembrane</keyword>
<evidence type="ECO:0000256" key="9">
    <source>
        <dbReference type="PIRSR" id="PIRSR000296-2"/>
    </source>
</evidence>
<dbReference type="PROSITE" id="PS51402">
    <property type="entry name" value="CATALASE_3"/>
    <property type="match status" value="1"/>
</dbReference>
<dbReference type="PRINTS" id="PR00067">
    <property type="entry name" value="CATALASE"/>
</dbReference>
<dbReference type="GO" id="GO:0005737">
    <property type="term" value="C:cytoplasm"/>
    <property type="evidence" value="ECO:0007669"/>
    <property type="project" value="TreeGrafter"/>
</dbReference>
<dbReference type="GO" id="GO:0004096">
    <property type="term" value="F:catalase activity"/>
    <property type="evidence" value="ECO:0007669"/>
    <property type="project" value="InterPro"/>
</dbReference>
<keyword evidence="5 7" id="KW-0560">Oxidoreductase</keyword>
<dbReference type="SMART" id="SM01060">
    <property type="entry name" value="Catalase"/>
    <property type="match status" value="1"/>
</dbReference>
<dbReference type="CDD" id="cd08153">
    <property type="entry name" value="srpA_like"/>
    <property type="match status" value="1"/>
</dbReference>
<dbReference type="Proteomes" id="UP000028864">
    <property type="component" value="Unassembled WGS sequence"/>
</dbReference>
<dbReference type="Gene3D" id="2.40.180.10">
    <property type="entry name" value="Catalase core domain"/>
    <property type="match status" value="1"/>
</dbReference>
<feature type="domain" description="Catalase core" evidence="11">
    <location>
        <begin position="26"/>
        <end position="364"/>
    </location>
</feature>
<evidence type="ECO:0000256" key="3">
    <source>
        <dbReference type="ARBA" id="ARBA00022617"/>
    </source>
</evidence>
<evidence type="ECO:0000256" key="4">
    <source>
        <dbReference type="ARBA" id="ARBA00022723"/>
    </source>
</evidence>